<feature type="active site" description="Charge relay system" evidence="5">
    <location>
        <position position="90"/>
    </location>
</feature>
<dbReference type="PROSITE" id="PS51257">
    <property type="entry name" value="PROKAR_LIPOPROTEIN"/>
    <property type="match status" value="1"/>
</dbReference>
<dbReference type="GO" id="GO:0004252">
    <property type="term" value="F:serine-type endopeptidase activity"/>
    <property type="evidence" value="ECO:0007669"/>
    <property type="project" value="UniProtKB-UniRule"/>
</dbReference>
<keyword evidence="8" id="KW-1185">Reference proteome</keyword>
<evidence type="ECO:0000313" key="7">
    <source>
        <dbReference type="EMBL" id="TYP94736.1"/>
    </source>
</evidence>
<protein>
    <submittedName>
        <fullName evidence="7">Subtilase family protein</fullName>
    </submittedName>
</protein>
<proteinExistence type="inferred from homology"/>
<keyword evidence="3 5" id="KW-0378">Hydrolase</keyword>
<dbReference type="PANTHER" id="PTHR43806:SF11">
    <property type="entry name" value="CEREVISIN-RELATED"/>
    <property type="match status" value="1"/>
</dbReference>
<evidence type="ECO:0000256" key="2">
    <source>
        <dbReference type="ARBA" id="ARBA00022670"/>
    </source>
</evidence>
<feature type="active site" description="Charge relay system" evidence="5">
    <location>
        <position position="478"/>
    </location>
</feature>
<dbReference type="InterPro" id="IPR036852">
    <property type="entry name" value="Peptidase_S8/S53_dom_sf"/>
</dbReference>
<evidence type="ECO:0000256" key="5">
    <source>
        <dbReference type="PROSITE-ProRule" id="PRU01240"/>
    </source>
</evidence>
<feature type="active site" description="Charge relay system" evidence="5">
    <location>
        <position position="305"/>
    </location>
</feature>
<sequence>MTNRLVITLICAITFYSCSSTKEVTQPSIEQSVDTTQKTVDFSTLETPPKNWHHLDEQQTQFRGISSKLTYETIFQDRSSQKQIIVAVIDGGVDIKHSDLQANIWTNSDEIPNNQKDDDQNGYKDDVNGWNFIGGADGKNVNNDTFEVTRIYARLHPKFADADTTVLSAKAQKKYEYYKKIKKAYAYQINKQQRQYNNISSLEDSKKEAEKILSNYFSGSYTYEDIQAIQPQDKQMAFAKDVMTYVLENDIDSTVIAEQKKQLYEFMKYGYNPDFSPRDIVGDDYDNKTERYYGNNDVIGPDPSHGTHVAGIVGAVRNNGIGMNGVAANVQIMPIRAVPDGDERDKDVANAIRYAVDNGADVINMSFGKSYSPYKKQVDKAIRYANKKGVLMVHAAGNSSENTDQKENYPTDTYGDYFEGSETADLWLSIGASSWKPDSSFVGSFSNYGAERVDLFAPGVDIYSTTPDSKYERNQGTSMAAPVVSGTAALLMSYYPNLTSNQIRSVIMESVKKYPNQDVIIPHKANAEGTLADFDTLSVTGGVVNVYRALQAAEKVSNK</sequence>
<evidence type="ECO:0000256" key="3">
    <source>
        <dbReference type="ARBA" id="ARBA00022801"/>
    </source>
</evidence>
<dbReference type="InterPro" id="IPR050131">
    <property type="entry name" value="Peptidase_S8_subtilisin-like"/>
</dbReference>
<comment type="similarity">
    <text evidence="1 5">Belongs to the peptidase S8 family.</text>
</comment>
<dbReference type="SUPFAM" id="SSF52743">
    <property type="entry name" value="Subtilisin-like"/>
    <property type="match status" value="1"/>
</dbReference>
<dbReference type="InterPro" id="IPR034080">
    <property type="entry name" value="Protease_P7-like_dom"/>
</dbReference>
<reference evidence="7 8" key="1">
    <citation type="submission" date="2019-07" db="EMBL/GenBank/DDBJ databases">
        <title>Genomic Encyclopedia of Archaeal and Bacterial Type Strains, Phase II (KMG-II): from individual species to whole genera.</title>
        <authorList>
            <person name="Goeker M."/>
        </authorList>
    </citation>
    <scope>NUCLEOTIDE SEQUENCE [LARGE SCALE GENOMIC DNA]</scope>
    <source>
        <strain evidence="7 8">DSM 21935</strain>
    </source>
</reference>
<dbReference type="CDD" id="cd07483">
    <property type="entry name" value="Peptidases_S8_Subtilisin_Novo-like"/>
    <property type="match status" value="1"/>
</dbReference>
<dbReference type="GO" id="GO:0006508">
    <property type="term" value="P:proteolysis"/>
    <property type="evidence" value="ECO:0007669"/>
    <property type="project" value="UniProtKB-KW"/>
</dbReference>
<dbReference type="PRINTS" id="PR00723">
    <property type="entry name" value="SUBTILISIN"/>
</dbReference>
<dbReference type="PROSITE" id="PS00137">
    <property type="entry name" value="SUBTILASE_HIS"/>
    <property type="match status" value="1"/>
</dbReference>
<evidence type="ECO:0000256" key="4">
    <source>
        <dbReference type="ARBA" id="ARBA00022825"/>
    </source>
</evidence>
<evidence type="ECO:0000259" key="6">
    <source>
        <dbReference type="Pfam" id="PF00082"/>
    </source>
</evidence>
<name>A0A5D3YKL4_9BACT</name>
<dbReference type="InterPro" id="IPR022398">
    <property type="entry name" value="Peptidase_S8_His-AS"/>
</dbReference>
<dbReference type="InterPro" id="IPR000209">
    <property type="entry name" value="Peptidase_S8/S53_dom"/>
</dbReference>
<dbReference type="InterPro" id="IPR023828">
    <property type="entry name" value="Peptidase_S8_Ser-AS"/>
</dbReference>
<accession>A0A5D3YKL4</accession>
<evidence type="ECO:0000313" key="8">
    <source>
        <dbReference type="Proteomes" id="UP000324595"/>
    </source>
</evidence>
<dbReference type="Pfam" id="PF00082">
    <property type="entry name" value="Peptidase_S8"/>
    <property type="match status" value="1"/>
</dbReference>
<dbReference type="AlphaFoldDB" id="A0A5D3YKL4"/>
<feature type="domain" description="Peptidase S8/S53" evidence="6">
    <location>
        <begin position="82"/>
        <end position="514"/>
    </location>
</feature>
<evidence type="ECO:0000256" key="1">
    <source>
        <dbReference type="ARBA" id="ARBA00011073"/>
    </source>
</evidence>
<dbReference type="EMBL" id="VNHY01000001">
    <property type="protein sequence ID" value="TYP94736.1"/>
    <property type="molecule type" value="Genomic_DNA"/>
</dbReference>
<comment type="caution">
    <text evidence="7">The sequence shown here is derived from an EMBL/GenBank/DDBJ whole genome shotgun (WGS) entry which is preliminary data.</text>
</comment>
<dbReference type="Gene3D" id="3.40.50.200">
    <property type="entry name" value="Peptidase S8/S53 domain"/>
    <property type="match status" value="2"/>
</dbReference>
<gene>
    <name evidence="7" type="ORF">LX73_0024</name>
</gene>
<dbReference type="Proteomes" id="UP000324595">
    <property type="component" value="Unassembled WGS sequence"/>
</dbReference>
<dbReference type="OrthoDB" id="9798386at2"/>
<dbReference type="PROSITE" id="PS51892">
    <property type="entry name" value="SUBTILASE"/>
    <property type="match status" value="1"/>
</dbReference>
<organism evidence="7 8">
    <name type="scientific">Fodinibius salinus</name>
    <dbReference type="NCBI Taxonomy" id="860790"/>
    <lineage>
        <taxon>Bacteria</taxon>
        <taxon>Pseudomonadati</taxon>
        <taxon>Balneolota</taxon>
        <taxon>Balneolia</taxon>
        <taxon>Balneolales</taxon>
        <taxon>Balneolaceae</taxon>
        <taxon>Fodinibius</taxon>
    </lineage>
</organism>
<dbReference type="InterPro" id="IPR015500">
    <property type="entry name" value="Peptidase_S8_subtilisin-rel"/>
</dbReference>
<dbReference type="PROSITE" id="PS00138">
    <property type="entry name" value="SUBTILASE_SER"/>
    <property type="match status" value="1"/>
</dbReference>
<dbReference type="RefSeq" id="WP_148897438.1">
    <property type="nucleotide sequence ID" value="NZ_VNHY01000001.1"/>
</dbReference>
<keyword evidence="4 5" id="KW-0720">Serine protease</keyword>
<keyword evidence="2 5" id="KW-0645">Protease</keyword>
<dbReference type="PANTHER" id="PTHR43806">
    <property type="entry name" value="PEPTIDASE S8"/>
    <property type="match status" value="1"/>
</dbReference>